<feature type="active site" description="Proton acceptor" evidence="4">
    <location>
        <position position="231"/>
    </location>
</feature>
<evidence type="ECO:0000256" key="6">
    <source>
        <dbReference type="PIRSR" id="PIRSR604808-3"/>
    </source>
</evidence>
<dbReference type="EMBL" id="GDID01005930">
    <property type="protein sequence ID" value="JAP90676.1"/>
    <property type="molecule type" value="Transcribed_RNA"/>
</dbReference>
<gene>
    <name evidence="7" type="ORF">TPC1_20025</name>
</gene>
<dbReference type="AlphaFoldDB" id="A0A146K4W5"/>
<name>A0A146K4W5_9EUKA</name>
<feature type="site" description="Interaction with DNA substrate" evidence="6">
    <location>
        <position position="231"/>
    </location>
</feature>
<keyword evidence="7" id="KW-0540">Nuclease</keyword>
<keyword evidence="2" id="KW-0378">Hydrolase</keyword>
<dbReference type="GO" id="GO:0046872">
    <property type="term" value="F:metal ion binding"/>
    <property type="evidence" value="ECO:0007669"/>
    <property type="project" value="UniProtKB-KW"/>
</dbReference>
<dbReference type="InterPro" id="IPR036691">
    <property type="entry name" value="Endo/exonu/phosph_ase_sf"/>
</dbReference>
<evidence type="ECO:0000256" key="5">
    <source>
        <dbReference type="PIRSR" id="PIRSR604808-2"/>
    </source>
</evidence>
<dbReference type="GO" id="GO:0008311">
    <property type="term" value="F:double-stranded DNA 3'-5' DNA exonuclease activity"/>
    <property type="evidence" value="ECO:0007669"/>
    <property type="project" value="TreeGrafter"/>
</dbReference>
<dbReference type="SUPFAM" id="SSF56219">
    <property type="entry name" value="DNase I-like"/>
    <property type="match status" value="1"/>
</dbReference>
<feature type="site" description="Important for catalytic activity" evidence="6">
    <location>
        <position position="205"/>
    </location>
</feature>
<feature type="active site" evidence="4">
    <location>
        <position position="109"/>
    </location>
</feature>
<feature type="non-terminal residue" evidence="7">
    <location>
        <position position="1"/>
    </location>
</feature>
<feature type="site" description="Transition state stabilizer" evidence="6">
    <location>
        <position position="150"/>
    </location>
</feature>
<dbReference type="GO" id="GO:0005634">
    <property type="term" value="C:nucleus"/>
    <property type="evidence" value="ECO:0007669"/>
    <property type="project" value="TreeGrafter"/>
</dbReference>
<dbReference type="InterPro" id="IPR004808">
    <property type="entry name" value="AP_endonuc_1"/>
</dbReference>
<dbReference type="PANTHER" id="PTHR22748">
    <property type="entry name" value="AP ENDONUCLEASE"/>
    <property type="match status" value="1"/>
</dbReference>
<feature type="binding site" evidence="5">
    <location>
        <position position="150"/>
    </location>
    <ligand>
        <name>Mg(2+)</name>
        <dbReference type="ChEBI" id="CHEBI:18420"/>
        <label>1</label>
    </ligand>
</feature>
<keyword evidence="5" id="KW-0464">Manganese</keyword>
<protein>
    <submittedName>
        <fullName evidence="7">Endonuclease/Exonuclease/phosphatase family protein</fullName>
    </submittedName>
</protein>
<organism evidence="7">
    <name type="scientific">Trepomonas sp. PC1</name>
    <dbReference type="NCBI Taxonomy" id="1076344"/>
    <lineage>
        <taxon>Eukaryota</taxon>
        <taxon>Metamonada</taxon>
        <taxon>Diplomonadida</taxon>
        <taxon>Hexamitidae</taxon>
        <taxon>Hexamitinae</taxon>
        <taxon>Trepomonas</taxon>
    </lineage>
</organism>
<feature type="active site" description="Proton donor/acceptor" evidence="4">
    <location>
        <position position="148"/>
    </location>
</feature>
<dbReference type="GO" id="GO:0008081">
    <property type="term" value="F:phosphoric diester hydrolase activity"/>
    <property type="evidence" value="ECO:0007669"/>
    <property type="project" value="TreeGrafter"/>
</dbReference>
<comment type="cofactor">
    <cofactor evidence="5">
        <name>Mg(2+)</name>
        <dbReference type="ChEBI" id="CHEBI:18420"/>
    </cofactor>
    <cofactor evidence="5">
        <name>Mn(2+)</name>
        <dbReference type="ChEBI" id="CHEBI:29035"/>
    </cofactor>
    <text evidence="5">Probably binds two magnesium or manganese ions per subunit.</text>
</comment>
<evidence type="ECO:0000256" key="1">
    <source>
        <dbReference type="ARBA" id="ARBA00022723"/>
    </source>
</evidence>
<feature type="binding site" evidence="5">
    <location>
        <position position="231"/>
    </location>
    <ligand>
        <name>Mg(2+)</name>
        <dbReference type="ChEBI" id="CHEBI:18420"/>
        <label>1</label>
    </ligand>
</feature>
<keyword evidence="7" id="KW-0269">Exonuclease</keyword>
<reference evidence="7" key="1">
    <citation type="submission" date="2015-07" db="EMBL/GenBank/DDBJ databases">
        <title>Adaptation to a free-living lifestyle via gene acquisitions in the diplomonad Trepomonas sp. PC1.</title>
        <authorList>
            <person name="Xu F."/>
            <person name="Jerlstrom-Hultqvist J."/>
            <person name="Kolisko M."/>
            <person name="Simpson A.G.B."/>
            <person name="Roger A.J."/>
            <person name="Svard S.G."/>
            <person name="Andersson J.O."/>
        </authorList>
    </citation>
    <scope>NUCLEOTIDE SEQUENCE</scope>
    <source>
        <strain evidence="7">PC1</strain>
    </source>
</reference>
<keyword evidence="1 5" id="KW-0479">Metal-binding</keyword>
<dbReference type="GO" id="GO:0006284">
    <property type="term" value="P:base-excision repair"/>
    <property type="evidence" value="ECO:0007669"/>
    <property type="project" value="TreeGrafter"/>
</dbReference>
<dbReference type="PANTHER" id="PTHR22748:SF6">
    <property type="entry name" value="DNA-(APURINIC OR APYRIMIDINIC SITE) ENDONUCLEASE"/>
    <property type="match status" value="1"/>
</dbReference>
<dbReference type="Gene3D" id="3.60.10.10">
    <property type="entry name" value="Endonuclease/exonuclease/phosphatase"/>
    <property type="match status" value="1"/>
</dbReference>
<feature type="binding site" evidence="5">
    <location>
        <position position="230"/>
    </location>
    <ligand>
        <name>Mg(2+)</name>
        <dbReference type="ChEBI" id="CHEBI:18420"/>
        <label>1</label>
    </ligand>
</feature>
<sequence>ITQKVVKKSLTLQHIDIVCLQETHCEDTCKKLEPLKKDYIVIIRQNESQSKYFNHGTTTLISKNLNFEEVVFWQTEDIQQNLAIIRDLLHKEGRLQIFKLKQLILINIYAFYTSVANFTNKIHYHHYLIYLVNKIQQNQSLKIICVGDFNATINLFKEIKIGCYDFEVKGMQQFCQQCNLTDCHKELMQEGPSTTSASSLPTQIDHILISTECKASIRSVDILNNFKVSDHYPIVTTIDMAMFDKIYIKLEQEQNIVFNQMFDLIIEEDQAIALDSLIVK</sequence>
<feature type="binding site" evidence="5">
    <location>
        <position position="148"/>
    </location>
    <ligand>
        <name>Mg(2+)</name>
        <dbReference type="ChEBI" id="CHEBI:18420"/>
        <label>1</label>
    </ligand>
</feature>
<proteinExistence type="predicted"/>
<feature type="non-terminal residue" evidence="7">
    <location>
        <position position="280"/>
    </location>
</feature>
<dbReference type="GO" id="GO:0003906">
    <property type="term" value="F:DNA-(apurinic or apyrimidinic site) endonuclease activity"/>
    <property type="evidence" value="ECO:0007669"/>
    <property type="project" value="TreeGrafter"/>
</dbReference>
<evidence type="ECO:0000256" key="3">
    <source>
        <dbReference type="ARBA" id="ARBA00022842"/>
    </source>
</evidence>
<keyword evidence="7" id="KW-0255">Endonuclease</keyword>
<feature type="binding site" evidence="5">
    <location>
        <position position="22"/>
    </location>
    <ligand>
        <name>Mg(2+)</name>
        <dbReference type="ChEBI" id="CHEBI:18420"/>
        <label>1</label>
    </ligand>
</feature>
<keyword evidence="3 5" id="KW-0460">Magnesium</keyword>
<evidence type="ECO:0000256" key="2">
    <source>
        <dbReference type="ARBA" id="ARBA00022801"/>
    </source>
</evidence>
<accession>A0A146K4W5</accession>
<evidence type="ECO:0000313" key="7">
    <source>
        <dbReference type="EMBL" id="JAP90676.1"/>
    </source>
</evidence>
<evidence type="ECO:0000256" key="4">
    <source>
        <dbReference type="PIRSR" id="PIRSR604808-1"/>
    </source>
</evidence>